<name>A0AAC8Z038_SPHMC</name>
<evidence type="ECO:0008006" key="4">
    <source>
        <dbReference type="Google" id="ProtNLM"/>
    </source>
</evidence>
<keyword evidence="1" id="KW-1133">Transmembrane helix</keyword>
<dbReference type="EMBL" id="CP013344">
    <property type="protein sequence ID" value="AMU89406.1"/>
    <property type="molecule type" value="Genomic_DNA"/>
</dbReference>
<proteinExistence type="predicted"/>
<dbReference type="InterPro" id="IPR021265">
    <property type="entry name" value="DUF2842"/>
</dbReference>
<keyword evidence="1" id="KW-0812">Transmembrane</keyword>
<reference evidence="2 3" key="2">
    <citation type="journal article" date="2016" name="Genome Announc.">
        <title>Complete Genome Sequence of Sphingopyxis macrogoltabida Strain 203N (NBRC 111659), a Polyethylene Glycol Degrader.</title>
        <authorList>
            <person name="Ohtsubo Y."/>
            <person name="Nonoyama S."/>
            <person name="Nagata Y."/>
            <person name="Numata M."/>
            <person name="Tsuchikane K."/>
            <person name="Hosoyama A."/>
            <person name="Yamazoe A."/>
            <person name="Tsuda M."/>
            <person name="Fujita N."/>
            <person name="Kawai F."/>
        </authorList>
    </citation>
    <scope>NUCLEOTIDE SEQUENCE [LARGE SCALE GENOMIC DNA]</scope>
    <source>
        <strain evidence="2 3">203N</strain>
    </source>
</reference>
<evidence type="ECO:0000313" key="2">
    <source>
        <dbReference type="EMBL" id="AMU89406.1"/>
    </source>
</evidence>
<dbReference type="AlphaFoldDB" id="A0AAC8Z038"/>
<protein>
    <recommendedName>
        <fullName evidence="4">DUF2842 domain-containing protein</fullName>
    </recommendedName>
</protein>
<keyword evidence="3" id="KW-1185">Reference proteome</keyword>
<evidence type="ECO:0000256" key="1">
    <source>
        <dbReference type="SAM" id="Phobius"/>
    </source>
</evidence>
<organism evidence="2 3">
    <name type="scientific">Sphingopyxis macrogoltabida</name>
    <name type="common">Sphingomonas macrogoltabidus</name>
    <dbReference type="NCBI Taxonomy" id="33050"/>
    <lineage>
        <taxon>Bacteria</taxon>
        <taxon>Pseudomonadati</taxon>
        <taxon>Pseudomonadota</taxon>
        <taxon>Alphaproteobacteria</taxon>
        <taxon>Sphingomonadales</taxon>
        <taxon>Sphingomonadaceae</taxon>
        <taxon>Sphingopyxis</taxon>
    </lineage>
</organism>
<gene>
    <name evidence="2" type="ORF">ATM17_10215</name>
</gene>
<evidence type="ECO:0000313" key="3">
    <source>
        <dbReference type="Proteomes" id="UP000076088"/>
    </source>
</evidence>
<dbReference type="Proteomes" id="UP000076088">
    <property type="component" value="Chromosome"/>
</dbReference>
<keyword evidence="1" id="KW-0472">Membrane</keyword>
<sequence length="59" mass="6833">MFLILLLIAVWAVIIVGLSPWVGTWPVLVQAVFYLVTGVIWIMPLKPLLRWMELGRWRG</sequence>
<dbReference type="Pfam" id="PF11003">
    <property type="entry name" value="DUF2842"/>
    <property type="match status" value="1"/>
</dbReference>
<accession>A0AAC8Z038</accession>
<reference evidence="3" key="1">
    <citation type="submission" date="2015-11" db="EMBL/GenBank/DDBJ databases">
        <title>Complete genome sequence of a polyethylene-glycol degrader Sphingopyxis macrogoltabida 203N (NBRC 111659).</title>
        <authorList>
            <person name="Yoshiyuki O."/>
            <person name="Shouta N."/>
            <person name="Nagata Y."/>
            <person name="Numata M."/>
            <person name="Tsuchikane K."/>
            <person name="Hosoyama A."/>
            <person name="Yamazoe A."/>
            <person name="Tsuda M."/>
            <person name="Fujita N."/>
            <person name="Kawai F."/>
        </authorList>
    </citation>
    <scope>NUCLEOTIDE SEQUENCE [LARGE SCALE GENOMIC DNA]</scope>
    <source>
        <strain evidence="3">203N</strain>
    </source>
</reference>
<feature type="transmembrane region" description="Helical" evidence="1">
    <location>
        <begin position="27"/>
        <end position="49"/>
    </location>
</feature>